<dbReference type="InterPro" id="IPR012223">
    <property type="entry name" value="TEII"/>
</dbReference>
<dbReference type="GO" id="GO:0016787">
    <property type="term" value="F:hydrolase activity"/>
    <property type="evidence" value="ECO:0007669"/>
    <property type="project" value="UniProtKB-KW"/>
</dbReference>
<dbReference type="AlphaFoldDB" id="A0A919DFP0"/>
<dbReference type="SUPFAM" id="SSF53474">
    <property type="entry name" value="alpha/beta-Hydrolases"/>
    <property type="match status" value="1"/>
</dbReference>
<sequence length="236" mass="25388">MRLYCFPFVGAPAEMYLPLEAHLPETVELCALELPGHGARSREPLTRDVTALGRTVADVVSRDAAGRPFAFFGHCAGALLAYETACALSAAHLPGPVLLAVSALVPPHRYAPHMAATVCRPTGVNMALVAEMIRDARRCGVAMAAISKAEAVAYSTHTPAYPRPLTCPVTVMGGSDDSVFPPDRLDGWAAHTTAGLKAFRLYPGRHLYLLDHWRQLADDLAEDLDALPHDARPVQF</sequence>
<dbReference type="Gene3D" id="3.40.50.1820">
    <property type="entry name" value="alpha/beta hydrolase"/>
    <property type="match status" value="1"/>
</dbReference>
<evidence type="ECO:0000256" key="2">
    <source>
        <dbReference type="ARBA" id="ARBA00022801"/>
    </source>
</evidence>
<feature type="domain" description="Thioesterase TesA-like" evidence="3">
    <location>
        <begin position="4"/>
        <end position="224"/>
    </location>
</feature>
<dbReference type="InterPro" id="IPR020802">
    <property type="entry name" value="TesA-like"/>
</dbReference>
<dbReference type="Proteomes" id="UP000608024">
    <property type="component" value="Unassembled WGS sequence"/>
</dbReference>
<comment type="caution">
    <text evidence="4">The sequence shown here is derived from an EMBL/GenBank/DDBJ whole genome shotgun (WGS) entry which is preliminary data.</text>
</comment>
<dbReference type="PANTHER" id="PTHR11487:SF0">
    <property type="entry name" value="S-ACYL FATTY ACID SYNTHASE THIOESTERASE, MEDIUM CHAIN"/>
    <property type="match status" value="1"/>
</dbReference>
<reference evidence="4" key="2">
    <citation type="submission" date="2020-09" db="EMBL/GenBank/DDBJ databases">
        <authorList>
            <person name="Sun Q."/>
            <person name="Ohkuma M."/>
        </authorList>
    </citation>
    <scope>NUCLEOTIDE SEQUENCE</scope>
    <source>
        <strain evidence="4">JCM 4784</strain>
    </source>
</reference>
<evidence type="ECO:0000313" key="5">
    <source>
        <dbReference type="Proteomes" id="UP000608024"/>
    </source>
</evidence>
<evidence type="ECO:0000313" key="4">
    <source>
        <dbReference type="EMBL" id="GHE43568.1"/>
    </source>
</evidence>
<name>A0A919DFP0_9ACTN</name>
<protein>
    <recommendedName>
        <fullName evidence="3">Thioesterase TesA-like domain-containing protein</fullName>
    </recommendedName>
</protein>
<dbReference type="InterPro" id="IPR029058">
    <property type="entry name" value="AB_hydrolase_fold"/>
</dbReference>
<reference evidence="4" key="1">
    <citation type="journal article" date="2014" name="Int. J. Syst. Evol. Microbiol.">
        <title>Complete genome sequence of Corynebacterium casei LMG S-19264T (=DSM 44701T), isolated from a smear-ripened cheese.</title>
        <authorList>
            <consortium name="US DOE Joint Genome Institute (JGI-PGF)"/>
            <person name="Walter F."/>
            <person name="Albersmeier A."/>
            <person name="Kalinowski J."/>
            <person name="Ruckert C."/>
        </authorList>
    </citation>
    <scope>NUCLEOTIDE SEQUENCE</scope>
    <source>
        <strain evidence="4">JCM 4784</strain>
    </source>
</reference>
<proteinExistence type="inferred from homology"/>
<dbReference type="InterPro" id="IPR001031">
    <property type="entry name" value="Thioesterase"/>
</dbReference>
<organism evidence="4 5">
    <name type="scientific">Streptomyces longispororuber</name>
    <dbReference type="NCBI Taxonomy" id="68230"/>
    <lineage>
        <taxon>Bacteria</taxon>
        <taxon>Bacillati</taxon>
        <taxon>Actinomycetota</taxon>
        <taxon>Actinomycetes</taxon>
        <taxon>Kitasatosporales</taxon>
        <taxon>Streptomycetaceae</taxon>
        <taxon>Streptomyces</taxon>
    </lineage>
</organism>
<comment type="similarity">
    <text evidence="1">Belongs to the thioesterase family.</text>
</comment>
<keyword evidence="5" id="KW-1185">Reference proteome</keyword>
<keyword evidence="2" id="KW-0378">Hydrolase</keyword>
<dbReference type="GO" id="GO:0008610">
    <property type="term" value="P:lipid biosynthetic process"/>
    <property type="evidence" value="ECO:0007669"/>
    <property type="project" value="TreeGrafter"/>
</dbReference>
<dbReference type="Pfam" id="PF00975">
    <property type="entry name" value="Thioesterase"/>
    <property type="match status" value="1"/>
</dbReference>
<gene>
    <name evidence="4" type="ORF">GCM10018785_11400</name>
</gene>
<evidence type="ECO:0000259" key="3">
    <source>
        <dbReference type="SMART" id="SM00824"/>
    </source>
</evidence>
<dbReference type="PANTHER" id="PTHR11487">
    <property type="entry name" value="THIOESTERASE"/>
    <property type="match status" value="1"/>
</dbReference>
<evidence type="ECO:0000256" key="1">
    <source>
        <dbReference type="ARBA" id="ARBA00007169"/>
    </source>
</evidence>
<dbReference type="EMBL" id="BNBT01000010">
    <property type="protein sequence ID" value="GHE43568.1"/>
    <property type="molecule type" value="Genomic_DNA"/>
</dbReference>
<accession>A0A919DFP0</accession>
<dbReference type="SMART" id="SM00824">
    <property type="entry name" value="PKS_TE"/>
    <property type="match status" value="1"/>
</dbReference>